<name>A0A6J7E822_9ZZZZ</name>
<dbReference type="InterPro" id="IPR011006">
    <property type="entry name" value="CheY-like_superfamily"/>
</dbReference>
<gene>
    <name evidence="2" type="ORF">UFOPK3444_01235</name>
</gene>
<accession>A0A6J7E822</accession>
<evidence type="ECO:0000313" key="2">
    <source>
        <dbReference type="EMBL" id="CAB4879237.1"/>
    </source>
</evidence>
<dbReference type="InterPro" id="IPR001789">
    <property type="entry name" value="Sig_transdc_resp-reg_receiver"/>
</dbReference>
<evidence type="ECO:0000259" key="1">
    <source>
        <dbReference type="PROSITE" id="PS50110"/>
    </source>
</evidence>
<sequence length="154" mass="16502">MLLVMLTERAAWGSGMHQQEDSHDRPVSASEPVQVPRAAMVIAEYEIFCEAVAALVERVPGFEVVALAQTPEDAIRRAGALHPDIAIVGPPLTAREGFTDGGRTKLIRAIKDASPSTRIVLLTYQERLEEVQGAIDAGAEGIVEAGGPLEQFSE</sequence>
<proteinExistence type="predicted"/>
<dbReference type="GO" id="GO:0000160">
    <property type="term" value="P:phosphorelay signal transduction system"/>
    <property type="evidence" value="ECO:0007669"/>
    <property type="project" value="InterPro"/>
</dbReference>
<feature type="domain" description="Response regulatory" evidence="1">
    <location>
        <begin position="38"/>
        <end position="154"/>
    </location>
</feature>
<dbReference type="AlphaFoldDB" id="A0A6J7E822"/>
<dbReference type="PROSITE" id="PS50110">
    <property type="entry name" value="RESPONSE_REGULATORY"/>
    <property type="match status" value="1"/>
</dbReference>
<reference evidence="2" key="1">
    <citation type="submission" date="2020-05" db="EMBL/GenBank/DDBJ databases">
        <authorList>
            <person name="Chiriac C."/>
            <person name="Salcher M."/>
            <person name="Ghai R."/>
            <person name="Kavagutti S V."/>
        </authorList>
    </citation>
    <scope>NUCLEOTIDE SEQUENCE</scope>
</reference>
<protein>
    <submittedName>
        <fullName evidence="2">Unannotated protein</fullName>
    </submittedName>
</protein>
<dbReference type="EMBL" id="CAFBLU010000023">
    <property type="protein sequence ID" value="CAB4879237.1"/>
    <property type="molecule type" value="Genomic_DNA"/>
</dbReference>
<dbReference type="SUPFAM" id="SSF52172">
    <property type="entry name" value="CheY-like"/>
    <property type="match status" value="1"/>
</dbReference>
<dbReference type="Gene3D" id="3.40.50.2300">
    <property type="match status" value="1"/>
</dbReference>
<organism evidence="2">
    <name type="scientific">freshwater metagenome</name>
    <dbReference type="NCBI Taxonomy" id="449393"/>
    <lineage>
        <taxon>unclassified sequences</taxon>
        <taxon>metagenomes</taxon>
        <taxon>ecological metagenomes</taxon>
    </lineage>
</organism>